<evidence type="ECO:0000313" key="3">
    <source>
        <dbReference type="Proteomes" id="UP000053593"/>
    </source>
</evidence>
<organism evidence="2 3">
    <name type="scientific">Collybiopsis luxurians FD-317 M1</name>
    <dbReference type="NCBI Taxonomy" id="944289"/>
    <lineage>
        <taxon>Eukaryota</taxon>
        <taxon>Fungi</taxon>
        <taxon>Dikarya</taxon>
        <taxon>Basidiomycota</taxon>
        <taxon>Agaricomycotina</taxon>
        <taxon>Agaricomycetes</taxon>
        <taxon>Agaricomycetidae</taxon>
        <taxon>Agaricales</taxon>
        <taxon>Marasmiineae</taxon>
        <taxon>Omphalotaceae</taxon>
        <taxon>Collybiopsis</taxon>
        <taxon>Collybiopsis luxurians</taxon>
    </lineage>
</organism>
<proteinExistence type="predicted"/>
<dbReference type="Proteomes" id="UP000053593">
    <property type="component" value="Unassembled WGS sequence"/>
</dbReference>
<accession>A0A0D0CHB9</accession>
<feature type="compositionally biased region" description="Basic residues" evidence="1">
    <location>
        <begin position="91"/>
        <end position="100"/>
    </location>
</feature>
<name>A0A0D0CHB9_9AGAR</name>
<sequence length="100" mass="11466">MLYSTFIRGPEYSVILESLRIPPVWVRNNENMAYIGPGCKPIRIKRLAPRNCSGYAEGGFEEKVPQLSPEHHYTNTDNQRCGSLSNSSDRCRHKRDTLIQ</sequence>
<evidence type="ECO:0000256" key="1">
    <source>
        <dbReference type="SAM" id="MobiDB-lite"/>
    </source>
</evidence>
<dbReference type="AlphaFoldDB" id="A0A0D0CHB9"/>
<keyword evidence="3" id="KW-1185">Reference proteome</keyword>
<evidence type="ECO:0000313" key="2">
    <source>
        <dbReference type="EMBL" id="KIK62024.1"/>
    </source>
</evidence>
<dbReference type="HOGENOM" id="CLU_2306466_0_0_1"/>
<feature type="compositionally biased region" description="Polar residues" evidence="1">
    <location>
        <begin position="75"/>
        <end position="88"/>
    </location>
</feature>
<protein>
    <submittedName>
        <fullName evidence="2">Uncharacterized protein</fullName>
    </submittedName>
</protein>
<feature type="region of interest" description="Disordered" evidence="1">
    <location>
        <begin position="66"/>
        <end position="100"/>
    </location>
</feature>
<dbReference type="EMBL" id="KN834769">
    <property type="protein sequence ID" value="KIK62024.1"/>
    <property type="molecule type" value="Genomic_DNA"/>
</dbReference>
<gene>
    <name evidence="2" type="ORF">GYMLUDRAFT_561994</name>
</gene>
<reference evidence="2 3" key="1">
    <citation type="submission" date="2014-04" db="EMBL/GenBank/DDBJ databases">
        <title>Evolutionary Origins and Diversification of the Mycorrhizal Mutualists.</title>
        <authorList>
            <consortium name="DOE Joint Genome Institute"/>
            <consortium name="Mycorrhizal Genomics Consortium"/>
            <person name="Kohler A."/>
            <person name="Kuo A."/>
            <person name="Nagy L.G."/>
            <person name="Floudas D."/>
            <person name="Copeland A."/>
            <person name="Barry K.W."/>
            <person name="Cichocki N."/>
            <person name="Veneault-Fourrey C."/>
            <person name="LaButti K."/>
            <person name="Lindquist E.A."/>
            <person name="Lipzen A."/>
            <person name="Lundell T."/>
            <person name="Morin E."/>
            <person name="Murat C."/>
            <person name="Riley R."/>
            <person name="Ohm R."/>
            <person name="Sun H."/>
            <person name="Tunlid A."/>
            <person name="Henrissat B."/>
            <person name="Grigoriev I.V."/>
            <person name="Hibbett D.S."/>
            <person name="Martin F."/>
        </authorList>
    </citation>
    <scope>NUCLEOTIDE SEQUENCE [LARGE SCALE GENOMIC DNA]</scope>
    <source>
        <strain evidence="2 3">FD-317 M1</strain>
    </source>
</reference>